<dbReference type="PROSITE" id="PS50011">
    <property type="entry name" value="PROTEIN_KINASE_DOM"/>
    <property type="match status" value="1"/>
</dbReference>
<evidence type="ECO:0000313" key="9">
    <source>
        <dbReference type="Proteomes" id="UP000694557"/>
    </source>
</evidence>
<organism evidence="8 9">
    <name type="scientific">Oncorhynchus kisutch</name>
    <name type="common">Coho salmon</name>
    <name type="synonym">Salmo kisutch</name>
    <dbReference type="NCBI Taxonomy" id="8019"/>
    <lineage>
        <taxon>Eukaryota</taxon>
        <taxon>Metazoa</taxon>
        <taxon>Chordata</taxon>
        <taxon>Craniata</taxon>
        <taxon>Vertebrata</taxon>
        <taxon>Euteleostomi</taxon>
        <taxon>Actinopterygii</taxon>
        <taxon>Neopterygii</taxon>
        <taxon>Teleostei</taxon>
        <taxon>Protacanthopterygii</taxon>
        <taxon>Salmoniformes</taxon>
        <taxon>Salmonidae</taxon>
        <taxon>Salmoninae</taxon>
        <taxon>Oncorhynchus</taxon>
    </lineage>
</organism>
<dbReference type="SMART" id="SM00220">
    <property type="entry name" value="S_TKc"/>
    <property type="match status" value="1"/>
</dbReference>
<dbReference type="GO" id="GO:0004709">
    <property type="term" value="F:MAP kinase kinase kinase activity"/>
    <property type="evidence" value="ECO:0007669"/>
    <property type="project" value="UniProtKB-EC"/>
</dbReference>
<evidence type="ECO:0000256" key="6">
    <source>
        <dbReference type="SAM" id="MobiDB-lite"/>
    </source>
</evidence>
<keyword evidence="3 5" id="KW-0418">Kinase</keyword>
<dbReference type="GO" id="GO:0005524">
    <property type="term" value="F:ATP binding"/>
    <property type="evidence" value="ECO:0007669"/>
    <property type="project" value="UniProtKB-KW"/>
</dbReference>
<feature type="domain" description="Protein kinase" evidence="7">
    <location>
        <begin position="146"/>
        <end position="495"/>
    </location>
</feature>
<reference evidence="8" key="1">
    <citation type="submission" date="2025-08" db="UniProtKB">
        <authorList>
            <consortium name="Ensembl"/>
        </authorList>
    </citation>
    <scope>IDENTIFICATION</scope>
</reference>
<comment type="catalytic activity">
    <reaction evidence="5">
        <text>L-seryl-[protein] + ATP = O-phospho-L-seryl-[protein] + ADP + H(+)</text>
        <dbReference type="Rhea" id="RHEA:17989"/>
        <dbReference type="Rhea" id="RHEA-COMP:9863"/>
        <dbReference type="Rhea" id="RHEA-COMP:11604"/>
        <dbReference type="ChEBI" id="CHEBI:15378"/>
        <dbReference type="ChEBI" id="CHEBI:29999"/>
        <dbReference type="ChEBI" id="CHEBI:30616"/>
        <dbReference type="ChEBI" id="CHEBI:83421"/>
        <dbReference type="ChEBI" id="CHEBI:456216"/>
        <dbReference type="EC" id="2.7.11.25"/>
    </reaction>
</comment>
<dbReference type="PANTHER" id="PTHR48016">
    <property type="entry name" value="MAP KINASE KINASE KINASE SSK2-RELATED-RELATED"/>
    <property type="match status" value="1"/>
</dbReference>
<name>A0A8C7K7G6_ONCKI</name>
<comment type="catalytic activity">
    <reaction evidence="5">
        <text>L-threonyl-[protein] + ATP = O-phospho-L-threonyl-[protein] + ADP + H(+)</text>
        <dbReference type="Rhea" id="RHEA:46608"/>
        <dbReference type="Rhea" id="RHEA-COMP:11060"/>
        <dbReference type="Rhea" id="RHEA-COMP:11605"/>
        <dbReference type="ChEBI" id="CHEBI:15378"/>
        <dbReference type="ChEBI" id="CHEBI:30013"/>
        <dbReference type="ChEBI" id="CHEBI:30616"/>
        <dbReference type="ChEBI" id="CHEBI:61977"/>
        <dbReference type="ChEBI" id="CHEBI:456216"/>
        <dbReference type="EC" id="2.7.11.25"/>
    </reaction>
</comment>
<proteinExistence type="inferred from homology"/>
<dbReference type="InterPro" id="IPR011009">
    <property type="entry name" value="Kinase-like_dom_sf"/>
</dbReference>
<dbReference type="PANTHER" id="PTHR48016:SF31">
    <property type="entry name" value="MITOGEN-ACTIVATED PROTEIN KINASE KINASE KINASE 8"/>
    <property type="match status" value="1"/>
</dbReference>
<dbReference type="InterPro" id="IPR008271">
    <property type="entry name" value="Ser/Thr_kinase_AS"/>
</dbReference>
<sequence length="574" mass="64910">MDYKYDNAGIELLLAHMNIEDIIDVVEHLYHTKEEEKEARASFAEGLSQEEMDENEETVDDSWGEVTGGSQGTQQGNSGGRVRYGTVSDLLSFVNQISNMQPEVLQHLPEEMGVLLNKKHMGLTKGHYRIDSDVFLFPWKWTYKTPGSGGHVPKGSFGKVHLAQDAITRKRMACKLIPMEHFKPADVEIQARFHHENIAELYGALLWDQNIHLFMEAGEGGSVLEKLDSCGPMREFEIIWVTKQVLRGLEYLHSHNVIHHDIKPSNIVLMSDKAVLVDFGLTVQMTEKVYTPRDLRGTEMYMSPEVVLCRGHNTKTDIYSLGTTIIHMQTGSPPWVRRYPRTAYPSYLYIVSTSLPPYPSYLYIVRTTLPTSLPPYPSYLYIVRTTLPTSLPPYPSYLYIVCTTLPISLPPYIVSTTLPISLPPYPSYLYIVSTTLPISLPPYPSYLYIIHKQAPPLEDIAEDCSGVMRSFLETALERNPAKRSSAAKLLRDEAINPPREEQPRCWSLDSALVEASHPLLRQHSQQPDTTQESSLYSEPEESAHLRRKGSLYINLGAMAGYYNLVRGPPATEYG</sequence>
<comment type="cofactor">
    <cofactor evidence="5">
        <name>Mg(2+)</name>
        <dbReference type="ChEBI" id="CHEBI:18420"/>
    </cofactor>
</comment>
<protein>
    <recommendedName>
        <fullName evidence="5">Mitogen-activated protein kinase kinase kinase 8</fullName>
        <ecNumber evidence="5">2.7.11.25</ecNumber>
    </recommendedName>
</protein>
<evidence type="ECO:0000256" key="2">
    <source>
        <dbReference type="ARBA" id="ARBA00022741"/>
    </source>
</evidence>
<reference evidence="8" key="2">
    <citation type="submission" date="2025-09" db="UniProtKB">
        <authorList>
            <consortium name="Ensembl"/>
        </authorList>
    </citation>
    <scope>IDENTIFICATION</scope>
</reference>
<evidence type="ECO:0000256" key="4">
    <source>
        <dbReference type="ARBA" id="ARBA00022840"/>
    </source>
</evidence>
<evidence type="ECO:0000259" key="7">
    <source>
        <dbReference type="PROSITE" id="PS50011"/>
    </source>
</evidence>
<evidence type="ECO:0000256" key="3">
    <source>
        <dbReference type="ARBA" id="ARBA00022777"/>
    </source>
</evidence>
<dbReference type="EC" id="2.7.11.25" evidence="5"/>
<dbReference type="SUPFAM" id="SSF56112">
    <property type="entry name" value="Protein kinase-like (PK-like)"/>
    <property type="match status" value="1"/>
</dbReference>
<dbReference type="PROSITE" id="PS00108">
    <property type="entry name" value="PROTEIN_KINASE_ST"/>
    <property type="match status" value="1"/>
</dbReference>
<keyword evidence="5" id="KW-0723">Serine/threonine-protein kinase</keyword>
<feature type="region of interest" description="Disordered" evidence="6">
    <location>
        <begin position="520"/>
        <end position="542"/>
    </location>
</feature>
<evidence type="ECO:0000256" key="5">
    <source>
        <dbReference type="PIRNR" id="PIRNR038171"/>
    </source>
</evidence>
<dbReference type="Gene3D" id="3.30.200.20">
    <property type="entry name" value="Phosphorylase Kinase, domain 1"/>
    <property type="match status" value="1"/>
</dbReference>
<keyword evidence="9" id="KW-1185">Reference proteome</keyword>
<feature type="compositionally biased region" description="Acidic residues" evidence="6">
    <location>
        <begin position="48"/>
        <end position="63"/>
    </location>
</feature>
<keyword evidence="2 5" id="KW-0547">Nucleotide-binding</keyword>
<dbReference type="Gene3D" id="1.10.510.10">
    <property type="entry name" value="Transferase(Phosphotransferase) domain 1"/>
    <property type="match status" value="2"/>
</dbReference>
<feature type="compositionally biased region" description="Polar residues" evidence="6">
    <location>
        <begin position="522"/>
        <end position="536"/>
    </location>
</feature>
<evidence type="ECO:0000313" key="8">
    <source>
        <dbReference type="Ensembl" id="ENSOKIP00005097017.1"/>
    </source>
</evidence>
<comment type="similarity">
    <text evidence="5">Belongs to the protein kinase superfamily. STE Ser/Thr protein kinase family. MAP kinase kinase kinase subfamily.</text>
</comment>
<dbReference type="Pfam" id="PF00069">
    <property type="entry name" value="Pkinase"/>
    <property type="match status" value="1"/>
</dbReference>
<dbReference type="InterPro" id="IPR050538">
    <property type="entry name" value="MAP_kinase_kinase_kinase"/>
</dbReference>
<dbReference type="GeneTree" id="ENSGT00940000158806"/>
<evidence type="ECO:0000256" key="1">
    <source>
        <dbReference type="ARBA" id="ARBA00022679"/>
    </source>
</evidence>
<keyword evidence="1 5" id="KW-0808">Transferase</keyword>
<dbReference type="AlphaFoldDB" id="A0A8C7K7G6"/>
<gene>
    <name evidence="8" type="primary">MAP3K8</name>
    <name evidence="8" type="synonym">LOC109899545</name>
</gene>
<feature type="region of interest" description="Disordered" evidence="6">
    <location>
        <begin position="48"/>
        <end position="81"/>
    </location>
</feature>
<dbReference type="InterPro" id="IPR000719">
    <property type="entry name" value="Prot_kinase_dom"/>
</dbReference>
<accession>A0A8C7K7G6</accession>
<dbReference type="Ensembl" id="ENSOKIT00005103869.1">
    <property type="protein sequence ID" value="ENSOKIP00005097017.1"/>
    <property type="gene ID" value="ENSOKIG00005042568.1"/>
</dbReference>
<dbReference type="Proteomes" id="UP000694557">
    <property type="component" value="Unassembled WGS sequence"/>
</dbReference>
<keyword evidence="4 5" id="KW-0067">ATP-binding</keyword>